<comment type="caution">
    <text evidence="3">The sequence shown here is derived from an EMBL/GenBank/DDBJ whole genome shotgun (WGS) entry which is preliminary data.</text>
</comment>
<accession>A0A9J6G5Y6</accession>
<evidence type="ECO:0000313" key="3">
    <source>
        <dbReference type="EMBL" id="KAH9369852.1"/>
    </source>
</evidence>
<dbReference type="OrthoDB" id="5989141at2759"/>
<organism evidence="3 4">
    <name type="scientific">Haemaphysalis longicornis</name>
    <name type="common">Bush tick</name>
    <dbReference type="NCBI Taxonomy" id="44386"/>
    <lineage>
        <taxon>Eukaryota</taxon>
        <taxon>Metazoa</taxon>
        <taxon>Ecdysozoa</taxon>
        <taxon>Arthropoda</taxon>
        <taxon>Chelicerata</taxon>
        <taxon>Arachnida</taxon>
        <taxon>Acari</taxon>
        <taxon>Parasitiformes</taxon>
        <taxon>Ixodida</taxon>
        <taxon>Ixodoidea</taxon>
        <taxon>Ixodidae</taxon>
        <taxon>Haemaphysalinae</taxon>
        <taxon>Haemaphysalis</taxon>
    </lineage>
</organism>
<keyword evidence="4" id="KW-1185">Reference proteome</keyword>
<evidence type="ECO:0000256" key="2">
    <source>
        <dbReference type="SAM" id="MobiDB-lite"/>
    </source>
</evidence>
<name>A0A9J6G5Y6_HAELO</name>
<evidence type="ECO:0000256" key="1">
    <source>
        <dbReference type="SAM" id="Coils"/>
    </source>
</evidence>
<protein>
    <submittedName>
        <fullName evidence="3">Uncharacterized protein</fullName>
    </submittedName>
</protein>
<dbReference type="EMBL" id="JABSTR010000005">
    <property type="protein sequence ID" value="KAH9369852.1"/>
    <property type="molecule type" value="Genomic_DNA"/>
</dbReference>
<feature type="region of interest" description="Disordered" evidence="2">
    <location>
        <begin position="223"/>
        <end position="242"/>
    </location>
</feature>
<keyword evidence="1" id="KW-0175">Coiled coil</keyword>
<reference evidence="3 4" key="1">
    <citation type="journal article" date="2020" name="Cell">
        <title>Large-Scale Comparative Analyses of Tick Genomes Elucidate Their Genetic Diversity and Vector Capacities.</title>
        <authorList>
            <consortium name="Tick Genome and Microbiome Consortium (TIGMIC)"/>
            <person name="Jia N."/>
            <person name="Wang J."/>
            <person name="Shi W."/>
            <person name="Du L."/>
            <person name="Sun Y."/>
            <person name="Zhan W."/>
            <person name="Jiang J.F."/>
            <person name="Wang Q."/>
            <person name="Zhang B."/>
            <person name="Ji P."/>
            <person name="Bell-Sakyi L."/>
            <person name="Cui X.M."/>
            <person name="Yuan T.T."/>
            <person name="Jiang B.G."/>
            <person name="Yang W.F."/>
            <person name="Lam T.T."/>
            <person name="Chang Q.C."/>
            <person name="Ding S.J."/>
            <person name="Wang X.J."/>
            <person name="Zhu J.G."/>
            <person name="Ruan X.D."/>
            <person name="Zhao L."/>
            <person name="Wei J.T."/>
            <person name="Ye R.Z."/>
            <person name="Que T.C."/>
            <person name="Du C.H."/>
            <person name="Zhou Y.H."/>
            <person name="Cheng J.X."/>
            <person name="Dai P.F."/>
            <person name="Guo W.B."/>
            <person name="Han X.H."/>
            <person name="Huang E.J."/>
            <person name="Li L.F."/>
            <person name="Wei W."/>
            <person name="Gao Y.C."/>
            <person name="Liu J.Z."/>
            <person name="Shao H.Z."/>
            <person name="Wang X."/>
            <person name="Wang C.C."/>
            <person name="Yang T.C."/>
            <person name="Huo Q.B."/>
            <person name="Li W."/>
            <person name="Chen H.Y."/>
            <person name="Chen S.E."/>
            <person name="Zhou L.G."/>
            <person name="Ni X.B."/>
            <person name="Tian J.H."/>
            <person name="Sheng Y."/>
            <person name="Liu T."/>
            <person name="Pan Y.S."/>
            <person name="Xia L.Y."/>
            <person name="Li J."/>
            <person name="Zhao F."/>
            <person name="Cao W.C."/>
        </authorList>
    </citation>
    <scope>NUCLEOTIDE SEQUENCE [LARGE SCALE GENOMIC DNA]</scope>
    <source>
        <strain evidence="3">HaeL-2018</strain>
    </source>
</reference>
<dbReference type="VEuPathDB" id="VectorBase:HLOH_050782"/>
<proteinExistence type="predicted"/>
<dbReference type="Gene3D" id="3.30.70.1820">
    <property type="entry name" value="L1 transposable element, RRM domain"/>
    <property type="match status" value="1"/>
</dbReference>
<dbReference type="AlphaFoldDB" id="A0A9J6G5Y6"/>
<sequence>MVMAPTVAALAKDFEEFKTTFEAKLSTLTSSLETVKCAVVKCKPEEVKQLQNDMEELKKSLDFINNEFEAVKLQNTTLVATNKKLVESNDVLARKVAALEQYSRANNLEIRGVPVTQGEECLEIVKQLGDAIGCTVQTEDIDTAHRVPTHNANHKNIIVRFCSRDKRTEFLSNARKSRPTTSCLGVLGESSLGVLGESSQQATANTEVLIIKLAHSYLTQCESSANHPGSIKQKQLKTGTWY</sequence>
<gene>
    <name evidence="3" type="ORF">HPB48_013857</name>
</gene>
<dbReference type="Proteomes" id="UP000821853">
    <property type="component" value="Chromosome 3"/>
</dbReference>
<evidence type="ECO:0000313" key="4">
    <source>
        <dbReference type="Proteomes" id="UP000821853"/>
    </source>
</evidence>
<feature type="coiled-coil region" evidence="1">
    <location>
        <begin position="40"/>
        <end position="74"/>
    </location>
</feature>